<feature type="compositionally biased region" description="Low complexity" evidence="1">
    <location>
        <begin position="1"/>
        <end position="22"/>
    </location>
</feature>
<dbReference type="EMBL" id="KV425726">
    <property type="protein sequence ID" value="KZT18021.1"/>
    <property type="molecule type" value="Genomic_DNA"/>
</dbReference>
<feature type="region of interest" description="Disordered" evidence="1">
    <location>
        <begin position="284"/>
        <end position="324"/>
    </location>
</feature>
<feature type="compositionally biased region" description="Low complexity" evidence="1">
    <location>
        <begin position="120"/>
        <end position="131"/>
    </location>
</feature>
<name>A0A165M872_9AGAM</name>
<feature type="region of interest" description="Disordered" evidence="1">
    <location>
        <begin position="636"/>
        <end position="660"/>
    </location>
</feature>
<sequence length="1358" mass="150175">MQTERSSANSTPSSRSPTPDLDSMTEFPQLPPRVPATTASNTPTIRIPAYLKPKTTKGAPPEDGFTIVTRNKKGKNRARSPPAPNVTATVPPSEPRLPTPGATGSLFGARGRTPDDHTSSDMSMSSIDNSSLAPPGASLAGISAATEALAASYSSALDADQNMDEISPTPSSPSPAMDEPSLMRSKKRLREDHSPNSEMRIQLDHQAEDSPHRVMHDGPRPSIGQAATYQAAPMTSRSRGPTPGPSSNPRTGVNASMHAPHHANVHHTNANPANIHDHPADALADASTHEQEHTPTPDQGMPPLVLGQGTQGSPILTHTPRPAEGWAMPRLRSAWGPLLNLRADQVREWEVVDPMTAVIMFIYDLGVMDARLTFSKSKEIRSVIGQYLGITPDDVGVSPPQPASTTPQFLALGPFGILGWGLQPAQTQRLLDMQVLCTTTLTIIFQPLSPHLPLESYLLSLVDFSTDNSQHLRSVVISILQRDEVRQEVLRYAAQDPYYATINTQILVDTFLHSIRIDIIPTRGPGGTERPTANVYGKLPTYNPSHRDALVKVFSKQSYRHSFFGHGTFRAPFHCTRCHGADHPSGLCPLPLTPGWLGPPPEESNAPPVPAPTAASRVGDFLLAPENAIAEILEGPDRAPKQTKSHHATPGNNKNPRRNDRGVLLRQQASLHVSRGGANYAVNNTSEDEAQEIGDGPEVVPCPSNQSLAHQRAPGTPPGNALGHDEHTECTETPHSDPDDLPFITQSMRDQCRLRRTIHIKKKTKASLRVASLNMKGTGGGNINSGKWFHINQMMRQRKIGILAVQEAHLTDEYVTSLHQIFGKRLKILHSSLPGRESSAAGIAFVLNRDIIPVNDAKIEVIIPGRATLLTIAWHATLTLPILNVYAPNDSMLANHSFWREIREKWRDNHLPNPDIVLGDFNITESTQDRFPSRPDNNRAVQELIRLKGDFLLQDGWRHTYPDDLNYTFHSTHSLSRLDRIYVTQPILDHALDWDIDEPPIPTDHRIVSVRIVDPVAPYVGTGRWVLPHHLLKDKTLANDIQNLGTSLTAKFEELDKSHNWDPDNNKQTLWRDFKTDLSNLTRARAKKIIPLTMEGQLNHLKKQLKKTLDHNKPDHTAYAELRQKIKELEVTKHTRDRRAVSARVRTEGRTPGKLLSAMSKPKSPRDTMYSLRKQGSNPPIYVNRTEEMAQLARDYHEDIQSEDPALTGAALEVATETVLSHVKVRLSPPESVPLTEPMTTEEVANALKLSKNGKAPGLDGISVEVWKSLRDSTKRDPITGKTVFSILQILTEVFNDIEVHGIAPQSKFTEGWMCPLYKKKDKRDIENYRPITLLNTDYKPRKSFMRAKLASSREDPS</sequence>
<dbReference type="Proteomes" id="UP000076761">
    <property type="component" value="Unassembled WGS sequence"/>
</dbReference>
<feature type="compositionally biased region" description="Basic and acidic residues" evidence="1">
    <location>
        <begin position="189"/>
        <end position="219"/>
    </location>
</feature>
<dbReference type="SUPFAM" id="SSF56219">
    <property type="entry name" value="DNase I-like"/>
    <property type="match status" value="1"/>
</dbReference>
<dbReference type="STRING" id="1314782.A0A165M872"/>
<dbReference type="InterPro" id="IPR005135">
    <property type="entry name" value="Endo/exonuclease/phosphatase"/>
</dbReference>
<organism evidence="3 4">
    <name type="scientific">Neolentinus lepideus HHB14362 ss-1</name>
    <dbReference type="NCBI Taxonomy" id="1314782"/>
    <lineage>
        <taxon>Eukaryota</taxon>
        <taxon>Fungi</taxon>
        <taxon>Dikarya</taxon>
        <taxon>Basidiomycota</taxon>
        <taxon>Agaricomycotina</taxon>
        <taxon>Agaricomycetes</taxon>
        <taxon>Gloeophyllales</taxon>
        <taxon>Gloeophyllaceae</taxon>
        <taxon>Neolentinus</taxon>
    </lineage>
</organism>
<dbReference type="GO" id="GO:0003824">
    <property type="term" value="F:catalytic activity"/>
    <property type="evidence" value="ECO:0007669"/>
    <property type="project" value="InterPro"/>
</dbReference>
<dbReference type="PANTHER" id="PTHR19446">
    <property type="entry name" value="REVERSE TRANSCRIPTASES"/>
    <property type="match status" value="1"/>
</dbReference>
<evidence type="ECO:0000313" key="3">
    <source>
        <dbReference type="EMBL" id="KZT18021.1"/>
    </source>
</evidence>
<dbReference type="Gene3D" id="3.60.10.10">
    <property type="entry name" value="Endonuclease/exonuclease/phosphatase"/>
    <property type="match status" value="1"/>
</dbReference>
<dbReference type="InParanoid" id="A0A165M872"/>
<accession>A0A165M872</accession>
<feature type="domain" description="Endonuclease/exonuclease/phosphatase" evidence="2">
    <location>
        <begin position="791"/>
        <end position="1005"/>
    </location>
</feature>
<dbReference type="Pfam" id="PF03372">
    <property type="entry name" value="Exo_endo_phos"/>
    <property type="match status" value="1"/>
</dbReference>
<feature type="region of interest" description="Disordered" evidence="1">
    <location>
        <begin position="160"/>
        <end position="257"/>
    </location>
</feature>
<dbReference type="OrthoDB" id="3264871at2759"/>
<feature type="compositionally biased region" description="Low complexity" evidence="1">
    <location>
        <begin position="235"/>
        <end position="252"/>
    </location>
</feature>
<protein>
    <recommendedName>
        <fullName evidence="2">Endonuclease/exonuclease/phosphatase domain-containing protein</fullName>
    </recommendedName>
</protein>
<feature type="region of interest" description="Disordered" evidence="1">
    <location>
        <begin position="1"/>
        <end position="138"/>
    </location>
</feature>
<reference evidence="3 4" key="1">
    <citation type="journal article" date="2016" name="Mol. Biol. Evol.">
        <title>Comparative Genomics of Early-Diverging Mushroom-Forming Fungi Provides Insights into the Origins of Lignocellulose Decay Capabilities.</title>
        <authorList>
            <person name="Nagy L.G."/>
            <person name="Riley R."/>
            <person name="Tritt A."/>
            <person name="Adam C."/>
            <person name="Daum C."/>
            <person name="Floudas D."/>
            <person name="Sun H."/>
            <person name="Yadav J.S."/>
            <person name="Pangilinan J."/>
            <person name="Larsson K.H."/>
            <person name="Matsuura K."/>
            <person name="Barry K."/>
            <person name="Labutti K."/>
            <person name="Kuo R."/>
            <person name="Ohm R.A."/>
            <person name="Bhattacharya S.S."/>
            <person name="Shirouzu T."/>
            <person name="Yoshinaga Y."/>
            <person name="Martin F.M."/>
            <person name="Grigoriev I.V."/>
            <person name="Hibbett D.S."/>
        </authorList>
    </citation>
    <scope>NUCLEOTIDE SEQUENCE [LARGE SCALE GENOMIC DNA]</scope>
    <source>
        <strain evidence="3 4">HHB14362 ss-1</strain>
    </source>
</reference>
<keyword evidence="4" id="KW-1185">Reference proteome</keyword>
<feature type="region of interest" description="Disordered" evidence="1">
    <location>
        <begin position="1134"/>
        <end position="1180"/>
    </location>
</feature>
<gene>
    <name evidence="3" type="ORF">NEOLEDRAFT_1184669</name>
</gene>
<feature type="compositionally biased region" description="Basic and acidic residues" evidence="1">
    <location>
        <begin position="1134"/>
        <end position="1151"/>
    </location>
</feature>
<evidence type="ECO:0000313" key="4">
    <source>
        <dbReference type="Proteomes" id="UP000076761"/>
    </source>
</evidence>
<proteinExistence type="predicted"/>
<evidence type="ECO:0000259" key="2">
    <source>
        <dbReference type="Pfam" id="PF03372"/>
    </source>
</evidence>
<dbReference type="InterPro" id="IPR036691">
    <property type="entry name" value="Endo/exonu/phosph_ase_sf"/>
</dbReference>
<evidence type="ECO:0000256" key="1">
    <source>
        <dbReference type="SAM" id="MobiDB-lite"/>
    </source>
</evidence>